<sequence length="200" mass="20536">MATPRPARAARVLLPALVAAALLGGCSTTVAGTAAPDPAPRPTEGVGADPTAWGDQVCGALLSYYQPLSARPDYAGADLPGIKTRLSEYLGNVRTGIDTGKQQLAGAGASPVSGGDQFRTSIDDLLNRTGTTIDEARAEVDQADPNDVPGFQERLQSAEEKLRTIGAAEGLDQLGATPRLDKAIAEAPKCAELDTLTAPS</sequence>
<dbReference type="AlphaFoldDB" id="A0A1Y2MWV1"/>
<evidence type="ECO:0000313" key="2">
    <source>
        <dbReference type="EMBL" id="OSY39459.1"/>
    </source>
</evidence>
<dbReference type="Proteomes" id="UP000194360">
    <property type="component" value="Unassembled WGS sequence"/>
</dbReference>
<comment type="caution">
    <text evidence="2">The sequence shown here is derived from an EMBL/GenBank/DDBJ whole genome shotgun (WGS) entry which is preliminary data.</text>
</comment>
<feature type="signal peptide" evidence="1">
    <location>
        <begin position="1"/>
        <end position="31"/>
    </location>
</feature>
<gene>
    <name evidence="2" type="ORF">BG845_03404</name>
</gene>
<dbReference type="OrthoDB" id="3573162at2"/>
<keyword evidence="1" id="KW-0732">Signal</keyword>
<keyword evidence="3" id="KW-1185">Reference proteome</keyword>
<reference evidence="2 3" key="1">
    <citation type="submission" date="2016-09" db="EMBL/GenBank/DDBJ databases">
        <title>Pseudonocardia autotrophica DSM535, a candidate organism with high potential of specific P450 cytochromes.</title>
        <authorList>
            <person name="Grumaz C."/>
            <person name="Vainshtein Y."/>
            <person name="Kirstahler P."/>
            <person name="Sohn K."/>
        </authorList>
    </citation>
    <scope>NUCLEOTIDE SEQUENCE [LARGE SCALE GENOMIC DNA]</scope>
    <source>
        <strain evidence="2 3">DSM 535</strain>
    </source>
</reference>
<organism evidence="2 3">
    <name type="scientific">Pseudonocardia autotrophica</name>
    <name type="common">Amycolata autotrophica</name>
    <name type="synonym">Nocardia autotrophica</name>
    <dbReference type="NCBI Taxonomy" id="2074"/>
    <lineage>
        <taxon>Bacteria</taxon>
        <taxon>Bacillati</taxon>
        <taxon>Actinomycetota</taxon>
        <taxon>Actinomycetes</taxon>
        <taxon>Pseudonocardiales</taxon>
        <taxon>Pseudonocardiaceae</taxon>
        <taxon>Pseudonocardia</taxon>
    </lineage>
</organism>
<accession>A0A1Y2MWV1</accession>
<protein>
    <submittedName>
        <fullName evidence="2">Uncharacterized protein</fullName>
    </submittedName>
</protein>
<dbReference type="EMBL" id="MIGB01000017">
    <property type="protein sequence ID" value="OSY39459.1"/>
    <property type="molecule type" value="Genomic_DNA"/>
</dbReference>
<feature type="chain" id="PRO_5038543919" evidence="1">
    <location>
        <begin position="32"/>
        <end position="200"/>
    </location>
</feature>
<dbReference type="STRING" id="2074.BG845_03404"/>
<proteinExistence type="predicted"/>
<dbReference type="PROSITE" id="PS51257">
    <property type="entry name" value="PROKAR_LIPOPROTEIN"/>
    <property type="match status" value="1"/>
</dbReference>
<evidence type="ECO:0000256" key="1">
    <source>
        <dbReference type="SAM" id="SignalP"/>
    </source>
</evidence>
<dbReference type="RefSeq" id="WP_085913623.1">
    <property type="nucleotide sequence ID" value="NZ_AP018920.1"/>
</dbReference>
<name>A0A1Y2MWV1_PSEAH</name>
<evidence type="ECO:0000313" key="3">
    <source>
        <dbReference type="Proteomes" id="UP000194360"/>
    </source>
</evidence>